<gene>
    <name evidence="1" type="ORF">ACFYXI_30110</name>
</gene>
<dbReference type="Proteomes" id="UP001602013">
    <property type="component" value="Unassembled WGS sequence"/>
</dbReference>
<dbReference type="SUPFAM" id="SSF48452">
    <property type="entry name" value="TPR-like"/>
    <property type="match status" value="1"/>
</dbReference>
<sequence>MADSPQWAKRIRTERKAQLWDVHTMARRLRAAAGDDGSDLPDNESLVRSIRRWESGRISTLSERYRLLFCRVLRLDEAALFADATEISAQDPPTTNVSAAADPHDLSAMTAFRGADRQVGGGHLYATVVGYLERDVAPRLFGGSDGPSAFVSAAALTEMAGWMAHDAGQDATANRHFSRALDLAGVGGDRQLEAHILGSMSHLAEYRGHTDDAVRLARRGTEMLASMRISAPAMEARLLTMAARSFAALGDSAESARLLLQAECVLDGEPTSAPSPWVGPFDEGSLALDAARSMLALGQLREARRQADRAVALRPGNRTRSRALGRLLLAKVLLAESQVGEACHVVMGVVEDTRSLGSLVVTRQLADLHELLEAYREEEIVAESLTVLAEALEERRWLYRWGGFERGPRSPAL</sequence>
<accession>A0ABW6SXW9</accession>
<proteinExistence type="predicted"/>
<reference evidence="1 2" key="1">
    <citation type="submission" date="2024-10" db="EMBL/GenBank/DDBJ databases">
        <title>The Natural Products Discovery Center: Release of the First 8490 Sequenced Strains for Exploring Actinobacteria Biosynthetic Diversity.</title>
        <authorList>
            <person name="Kalkreuter E."/>
            <person name="Kautsar S.A."/>
            <person name="Yang D."/>
            <person name="Bader C.D."/>
            <person name="Teijaro C.N."/>
            <person name="Fluegel L."/>
            <person name="Davis C.M."/>
            <person name="Simpson J.R."/>
            <person name="Lauterbach L."/>
            <person name="Steele A.D."/>
            <person name="Gui C."/>
            <person name="Meng S."/>
            <person name="Li G."/>
            <person name="Viehrig K."/>
            <person name="Ye F."/>
            <person name="Su P."/>
            <person name="Kiefer A.F."/>
            <person name="Nichols A."/>
            <person name="Cepeda A.J."/>
            <person name="Yan W."/>
            <person name="Fan B."/>
            <person name="Jiang Y."/>
            <person name="Adhikari A."/>
            <person name="Zheng C.-J."/>
            <person name="Schuster L."/>
            <person name="Cowan T.M."/>
            <person name="Smanski M.J."/>
            <person name="Chevrette M.G."/>
            <person name="De Carvalho L.P.S."/>
            <person name="Shen B."/>
        </authorList>
    </citation>
    <scope>NUCLEOTIDE SEQUENCE [LARGE SCALE GENOMIC DNA]</scope>
    <source>
        <strain evidence="1 2">NPDC002173</strain>
    </source>
</reference>
<dbReference type="InterPro" id="IPR011990">
    <property type="entry name" value="TPR-like_helical_dom_sf"/>
</dbReference>
<dbReference type="Gene3D" id="1.25.40.10">
    <property type="entry name" value="Tetratricopeptide repeat domain"/>
    <property type="match status" value="1"/>
</dbReference>
<dbReference type="RefSeq" id="WP_387416126.1">
    <property type="nucleotide sequence ID" value="NZ_JBIASD010000025.1"/>
</dbReference>
<dbReference type="EMBL" id="JBIASD010000025">
    <property type="protein sequence ID" value="MFF3669850.1"/>
    <property type="molecule type" value="Genomic_DNA"/>
</dbReference>
<evidence type="ECO:0000313" key="2">
    <source>
        <dbReference type="Proteomes" id="UP001602013"/>
    </source>
</evidence>
<protein>
    <submittedName>
        <fullName evidence="1">Uncharacterized protein</fullName>
    </submittedName>
</protein>
<keyword evidence="2" id="KW-1185">Reference proteome</keyword>
<comment type="caution">
    <text evidence="1">The sequence shown here is derived from an EMBL/GenBank/DDBJ whole genome shotgun (WGS) entry which is preliminary data.</text>
</comment>
<organism evidence="1 2">
    <name type="scientific">Microtetraspora malaysiensis</name>
    <dbReference type="NCBI Taxonomy" id="161358"/>
    <lineage>
        <taxon>Bacteria</taxon>
        <taxon>Bacillati</taxon>
        <taxon>Actinomycetota</taxon>
        <taxon>Actinomycetes</taxon>
        <taxon>Streptosporangiales</taxon>
        <taxon>Streptosporangiaceae</taxon>
        <taxon>Microtetraspora</taxon>
    </lineage>
</organism>
<name>A0ABW6SXW9_9ACTN</name>
<evidence type="ECO:0000313" key="1">
    <source>
        <dbReference type="EMBL" id="MFF3669850.1"/>
    </source>
</evidence>